<dbReference type="EMBL" id="CAJZBQ010000014">
    <property type="protein sequence ID" value="CAG9316008.1"/>
    <property type="molecule type" value="Genomic_DNA"/>
</dbReference>
<dbReference type="AlphaFoldDB" id="A0AAU9IPS4"/>
<sequence length="147" mass="17003">MDSQAVTWFVFCVISGFAFYFVGKYAQSKKAMLLKPPSSSQENDEEEPSVNLKSKNSLSYKKELLREKETKRRMVEEYEHEIAYLKSALSEAKKNSSERIKRQEEDKALMKEIHQEVGPIVQVVEGTDFISGEKLDEEIDKELNMDI</sequence>
<keyword evidence="5" id="KW-1185">Reference proteome</keyword>
<reference evidence="4" key="1">
    <citation type="submission" date="2021-09" db="EMBL/GenBank/DDBJ databases">
        <authorList>
            <consortium name="AG Swart"/>
            <person name="Singh M."/>
            <person name="Singh A."/>
            <person name="Seah K."/>
            <person name="Emmerich C."/>
        </authorList>
    </citation>
    <scope>NUCLEOTIDE SEQUENCE</scope>
    <source>
        <strain evidence="4">ATCC30299</strain>
    </source>
</reference>
<evidence type="ECO:0000313" key="4">
    <source>
        <dbReference type="EMBL" id="CAG9316008.1"/>
    </source>
</evidence>
<evidence type="ECO:0000256" key="1">
    <source>
        <dbReference type="SAM" id="Coils"/>
    </source>
</evidence>
<keyword evidence="3" id="KW-0812">Transmembrane</keyword>
<organism evidence="4 5">
    <name type="scientific">Blepharisma stoltei</name>
    <dbReference type="NCBI Taxonomy" id="1481888"/>
    <lineage>
        <taxon>Eukaryota</taxon>
        <taxon>Sar</taxon>
        <taxon>Alveolata</taxon>
        <taxon>Ciliophora</taxon>
        <taxon>Postciliodesmatophora</taxon>
        <taxon>Heterotrichea</taxon>
        <taxon>Heterotrichida</taxon>
        <taxon>Blepharismidae</taxon>
        <taxon>Blepharisma</taxon>
    </lineage>
</organism>
<feature type="transmembrane region" description="Helical" evidence="3">
    <location>
        <begin position="6"/>
        <end position="23"/>
    </location>
</feature>
<keyword evidence="3" id="KW-0472">Membrane</keyword>
<keyword evidence="1" id="KW-0175">Coiled coil</keyword>
<comment type="caution">
    <text evidence="4">The sequence shown here is derived from an EMBL/GenBank/DDBJ whole genome shotgun (WGS) entry which is preliminary data.</text>
</comment>
<evidence type="ECO:0000313" key="5">
    <source>
        <dbReference type="Proteomes" id="UP001162131"/>
    </source>
</evidence>
<accession>A0AAU9IPS4</accession>
<gene>
    <name evidence="4" type="ORF">BSTOLATCC_MIC14749</name>
</gene>
<name>A0AAU9IPS4_9CILI</name>
<keyword evidence="3" id="KW-1133">Transmembrane helix</keyword>
<evidence type="ECO:0000256" key="3">
    <source>
        <dbReference type="SAM" id="Phobius"/>
    </source>
</evidence>
<feature type="region of interest" description="Disordered" evidence="2">
    <location>
        <begin position="35"/>
        <end position="55"/>
    </location>
</feature>
<feature type="coiled-coil region" evidence="1">
    <location>
        <begin position="61"/>
        <end position="106"/>
    </location>
</feature>
<evidence type="ECO:0000256" key="2">
    <source>
        <dbReference type="SAM" id="MobiDB-lite"/>
    </source>
</evidence>
<proteinExistence type="predicted"/>
<protein>
    <submittedName>
        <fullName evidence="4">Uncharacterized protein</fullName>
    </submittedName>
</protein>
<dbReference type="Proteomes" id="UP001162131">
    <property type="component" value="Unassembled WGS sequence"/>
</dbReference>